<dbReference type="GO" id="GO:0005261">
    <property type="term" value="F:monoatomic cation channel activity"/>
    <property type="evidence" value="ECO:0007669"/>
    <property type="project" value="TreeGrafter"/>
</dbReference>
<keyword evidence="5 8" id="KW-0472">Membrane</keyword>
<dbReference type="GO" id="GO:0005886">
    <property type="term" value="C:plasma membrane"/>
    <property type="evidence" value="ECO:0007669"/>
    <property type="project" value="TreeGrafter"/>
</dbReference>
<evidence type="ECO:0000259" key="10">
    <source>
        <dbReference type="PROSITE" id="PS50095"/>
    </source>
</evidence>
<dbReference type="InterPro" id="IPR001024">
    <property type="entry name" value="PLAT/LH2_dom"/>
</dbReference>
<dbReference type="PANTHER" id="PTHR46730">
    <property type="entry name" value="POLYCYSTIN-1"/>
    <property type="match status" value="1"/>
</dbReference>
<comment type="subcellular location">
    <subcellularLocation>
        <location evidence="1">Membrane</location>
        <topology evidence="1">Multi-pass membrane protein</topology>
    </subcellularLocation>
</comment>
<dbReference type="Pfam" id="PF02010">
    <property type="entry name" value="REJ"/>
    <property type="match status" value="2"/>
</dbReference>
<dbReference type="InterPro" id="IPR035986">
    <property type="entry name" value="PKD_dom_sf"/>
</dbReference>
<evidence type="ECO:0000256" key="7">
    <source>
        <dbReference type="SAM" id="MobiDB-lite"/>
    </source>
</evidence>
<reference evidence="11" key="2">
    <citation type="submission" date="2020-06" db="EMBL/GenBank/DDBJ databases">
        <authorList>
            <person name="Sheffer M."/>
        </authorList>
    </citation>
    <scope>NUCLEOTIDE SEQUENCE</scope>
</reference>
<dbReference type="Proteomes" id="UP000807504">
    <property type="component" value="Unassembled WGS sequence"/>
</dbReference>
<comment type="caution">
    <text evidence="6">Lacks conserved residue(s) required for the propagation of feature annotation.</text>
</comment>
<dbReference type="InterPro" id="IPR022409">
    <property type="entry name" value="PKD/Chitinase_dom"/>
</dbReference>
<accession>A0A8T0ECN9</accession>
<feature type="domain" description="PLAT" evidence="10">
    <location>
        <begin position="2606"/>
        <end position="2725"/>
    </location>
</feature>
<evidence type="ECO:0000259" key="9">
    <source>
        <dbReference type="PROSITE" id="PS50093"/>
    </source>
</evidence>
<feature type="domain" description="PKD" evidence="9">
    <location>
        <begin position="1095"/>
        <end position="1150"/>
    </location>
</feature>
<dbReference type="Gene3D" id="2.60.60.20">
    <property type="entry name" value="PLAT/LH2 domain"/>
    <property type="match status" value="1"/>
</dbReference>
<dbReference type="PANTHER" id="PTHR46730:SF1">
    <property type="entry name" value="PLAT DOMAIN-CONTAINING PROTEIN"/>
    <property type="match status" value="1"/>
</dbReference>
<dbReference type="InterPro" id="IPR036392">
    <property type="entry name" value="PLAT/LH2_dom_sf"/>
</dbReference>
<evidence type="ECO:0000313" key="11">
    <source>
        <dbReference type="EMBL" id="KAF8770601.1"/>
    </source>
</evidence>
<reference evidence="11" key="1">
    <citation type="journal article" date="2020" name="bioRxiv">
        <title>Chromosome-level reference genome of the European wasp spider Argiope bruennichi: a resource for studies on range expansion and evolutionary adaptation.</title>
        <authorList>
            <person name="Sheffer M.M."/>
            <person name="Hoppe A."/>
            <person name="Krehenwinkel H."/>
            <person name="Uhl G."/>
            <person name="Kuss A.W."/>
            <person name="Jensen L."/>
            <person name="Jensen C."/>
            <person name="Gillespie R.G."/>
            <person name="Hoff K.J."/>
            <person name="Prost S."/>
        </authorList>
    </citation>
    <scope>NUCLEOTIDE SEQUENCE</scope>
</reference>
<feature type="transmembrane region" description="Helical" evidence="8">
    <location>
        <begin position="2558"/>
        <end position="2580"/>
    </location>
</feature>
<gene>
    <name evidence="11" type="ORF">HNY73_018109</name>
</gene>
<dbReference type="InterPro" id="IPR002859">
    <property type="entry name" value="PKD/REJ-like"/>
</dbReference>
<dbReference type="CDD" id="cd00146">
    <property type="entry name" value="PKD"/>
    <property type="match status" value="4"/>
</dbReference>
<dbReference type="Pfam" id="PF01477">
    <property type="entry name" value="PLAT"/>
    <property type="match status" value="1"/>
</dbReference>
<dbReference type="PROSITE" id="PS50093">
    <property type="entry name" value="PKD"/>
    <property type="match status" value="5"/>
</dbReference>
<dbReference type="PROSITE" id="PS50095">
    <property type="entry name" value="PLAT"/>
    <property type="match status" value="1"/>
</dbReference>
<comment type="caution">
    <text evidence="11">The sequence shown here is derived from an EMBL/GenBank/DDBJ whole genome shotgun (WGS) entry which is preliminary data.</text>
</comment>
<evidence type="ECO:0000256" key="4">
    <source>
        <dbReference type="ARBA" id="ARBA00022989"/>
    </source>
</evidence>
<evidence type="ECO:0000313" key="12">
    <source>
        <dbReference type="Proteomes" id="UP000807504"/>
    </source>
</evidence>
<keyword evidence="2 8" id="KW-0812">Transmembrane</keyword>
<evidence type="ECO:0000256" key="8">
    <source>
        <dbReference type="SAM" id="Phobius"/>
    </source>
</evidence>
<dbReference type="GO" id="GO:0006816">
    <property type="term" value="P:calcium ion transport"/>
    <property type="evidence" value="ECO:0007669"/>
    <property type="project" value="TreeGrafter"/>
</dbReference>
<feature type="domain" description="PKD" evidence="9">
    <location>
        <begin position="893"/>
        <end position="960"/>
    </location>
</feature>
<evidence type="ECO:0000256" key="2">
    <source>
        <dbReference type="ARBA" id="ARBA00022692"/>
    </source>
</evidence>
<proteinExistence type="predicted"/>
<dbReference type="InterPro" id="IPR013783">
    <property type="entry name" value="Ig-like_fold"/>
</dbReference>
<evidence type="ECO:0000256" key="5">
    <source>
        <dbReference type="ARBA" id="ARBA00023136"/>
    </source>
</evidence>
<protein>
    <submittedName>
        <fullName evidence="11">Polycystic kidney disease protein 1-like 3</fullName>
    </submittedName>
</protein>
<dbReference type="SMART" id="SM00308">
    <property type="entry name" value="LH2"/>
    <property type="match status" value="1"/>
</dbReference>
<sequence>MLRDYEHSDNSGHLSTLLTSLSIDAYWSISGNIEHVDYGIPLQVDEYGRVNPIILKWNRTLAFASDDSIRIILSTGLTSKSLERTISSLLVNILEPKITLKSNRTPRCLPSNYKDLRVVRAVFVDDEFVLEGSVSYRVSIFIYQWVFPDGSFVTGRSSASTFRIVYSLKTEGLHEIHLIVTSSRGEAQTSLLLVVRFQQVYVEILEIPSQFILVDTTMELLFSATVTNTKAWKLELKCNNELKDSFLIPHMSKQDICDIADHTFKWEFHNNGKYQCSLYCTDGIVATSSGRYIFIVFPRLIKALIETKKVITTNETVTFSVNILPYLDHTNSVIKWRVLKENDLSIIYNSKTQELLSVSYIFKEAGNFIVQVIASNPFSQVQNETLVTVYDPITDLVIHPYRSVMFIKATSEVQFAASFSAGTDAHCTWIVHCTCNHLLKKNFKFGSTDCKFIHRFVLYGVCNVSLSVTNKVSSVRPRTPWKIFVEEPVTDLQAYVPDVVQAGSVIKVQVFLPHFNYGAHAVIRTKSQRIATRYEPETSIYEAELTTENRKNLEWLRIRAFNNVSYDVQRRPVLIIPEIGRVSIHSSGCLVTGNSAKFLVLIDGNIPSEKDRLLYKWTIQFSNGTTSEYTSVPLLQTVTLLAPGILTVSVTVSNKVSERNSSISLQVKESLEEPCFVHEAISELGKAVEFELLGFIPASNLMYATLKLRISKSTRSFLVAPQRIQSPSSYRWRYIFPSSGFYSIMAQVFLEYFDFISTNLTFQSGIHVEQRFISLHLAGPEIVCISRIPLNNEWFAKVVPFSYGNIFIWSLPEFDEIISADFKLVTHQLHPGTNELKVTVKNSFGHLNASMLVQAAVTLIALNYSFSDFFVGQNGTFSVTINQPVLPDAVFVDFGDGHKFDSSANPSMLLHEIHGNSSTFTVTHAYQAAGLHIVYINASNTVSHLEHWTTVDVAIPISGVTLKLLSPSIVALFEEVVVQCLVEKGSDIDFDWDFGDDTDGQYTTVNSTSNSSVAIHSYGVADTYNITVHVFNNYETVTAHLNVSIQAVEPIEKLHLRPIFDQYAAALHELKPDKASGTAKYATDPIVFEAWVWRGSDIQFLFDFGDGQTKLVSSELNVWSLPCATVKHIYTAEGIYSISVTATNPLDSVNQNLSQPFFVQFAPKGLKLDRQYYIIQYMHTLKIFASVSQGTNISFVWTLDNEQLIETGGILTLDSLRPGVHVVSVEVFNKVTDFAYKTVTRPSASSKIYVQEKLQELSLCVLHNSEEWCQGDELELPLDEEIIFVAKVLPNTERSLRFTWQVGIGDLKRTNKPFLHYMYPSPGRFIVNVTAQNHISMVSSPHLELHLVQKIANLTSIHCQGPNLVNHVITFRALYWFGTNLTFQWDFGDGSPIKITHSPSIQHIYKEVGEYWVSVNVWNKFSHANISTNMFFLHHFCQKPEITFLQQTGQVFNYADDILIEAEILTNCETSNVKYNWTIKKENGSLVLFDVSDMLLQRHLIIPQYYLKPGRYNIHLKVEMSGFIVYAESSTTLEIQFPNPVAFIKGGYVRLIGSNDSIKLETNIITMENTSQSVNYTWSCSPLTQRHLSCFQENYLDSFSATITNSFVLSASHLTRGLSAVIINSTIQGQQLVSASQIIEIRPAQHVLITTIDSEVGYNHQINQDSKIRMKANCQNCSGHHVEYEWKVWKIEGEMHKMHYSNYECVQADGSTFFIMSPNTTLISENNSYSFHNIFQDNIKESYYGSTNQPISEDLPPFPNLPGFPEELNFSHSRKRLRSVRHSPHESMIDPPDFTPFQSYPFEENAHYDINSTFFNLSYPDFLPVSPHGDVLGGLDYPIPEEGAPGESGSAIARDQSSHRFKIYLSENEGQIEEGAGKPRIDGSHVFVHETDKMGDPVRDPRLHEIPTVTHLLNRPRNPLFLSRDNTTTGFNSEYFILKPGVLRAGHSYLIEVITKDKNHAVEGSAMELLLINAGPANGRCTLMPTQGYSLNFNFRLHCMEWKSDHQPLYYELRYSLTPTELGHLIYFGLNRNAKFVLPSGLDSESFNVYLNVIIRNNVGASTKVCSIVREVKPLHLNTTLIQYIYNETFHPQSQLAKYLGEKQNQALLHQIHVLSSSLNNQDLIKSANKKDKILKEQIRFRFLEAIEHLKILSKVEAVQILSCLSEIITDTSEITMFELQKVYNIYTKLQNLKSELYGFTSEVLQHEFLVLLSKLMFASHSVYLRNEELIRIGRQQLAEEIKDLMKLRLKIEEPLIIEVPHIFICGLYLLNVEQKLGLNAFQIPLKLTEVQFLGGFNSTFNNKRIKRCSSDGCKDDDSCIALIAQEFDYVSMPHYLNFAQLLPTKKTSILLSVLSCDKLKNFDSTANLNFSVRFSRNHENEMTNRALLSMHHTNFHQINITDDDINHSYLFHVKMDSGINGSENFQLEALFRHGNWPTPKKYSWKQKFVTNAEEHSFFISQDHIKVPGIYYFAVYPQVENKHVKSNEILTAYSIFIWKEVCLGKSRGIWSTQNCFSSETSNYVWSDCKCSALEITAYSIPFTVNTFQVPLKDLMEPYFNFVPIVIFIAILLVYFILLVLNFYKDKMKNISCSPVPLIDNNNKHKQMYLVCVKTGMYYSAGTTASVFIVLHGTKGMTETRQLIDSKAEKYYFQKGAIDLFLMSTEKNLGPLTKLEVWHNNHGPSPSWYLKEIIIKDLKTGFSYDFECYKWLSAEKGDGQIERELTLLERKPSFCSIFWDSFVNLIHDFNMWNSVICESPTSFFTGVQRLSCCLCFYLNCSLLFAVLLEQIFEKQPVQENVLPHISESTFPLCLSVSAAATLPQIILTLLFRFSKMPSVNVDPKFNKVFCFLSLHHLYCWLRQKRSNSSHSSDRSASSLGESDSFYSSFEESSIMSIPELMEESFSTEGKDEFPTSVSSMNFGGNKVQRQLASDEQPLQETDSNEINKMEPSYKRIEYFKKYLRPPKEQILEQFRLYAMKEKYIFNLQSSFWQYVAIFVLLLLLLLPIDTRNRYLQKTSILNSLFRQYGQSVAATPVKSSLELYDWFEFDFIDRFYGRSQCFDPNLDCAITVLTGCSVVGRTVIRLFKSHACHDGLFSTCKYNSLENTSSNNTFYHYEHRLLKGHFGAYNLEDKLVILQENPEEAQHQIDLFLSHLFNVTSGAVSVTDKLSHPLINCIKGMGSIFRFYKKPEIVDSDSSINKVLSTIILFFIVAIHVVLLSFLRSVLIKNKTSGHRVVREKITLKDTKKVLKRKLTSCFKPPSPHVVAKDDYVLPVDFLLIELEQLADSLLTKANDLFSEYEINDCKKLEDTICSSTIEGYLTSQCQFLENEIGFEIPSSDEIKVGGPFEQYSPKMSVESQLKIAELVTERLTATMPRLSKSMTKNLQPSSLSASISSQRKFKHFSGKNLNLSSSLPHKIRKTYPLYHVDSDSSSFSDSNSDKNVANSLRKTKSRGKGKNKELDIADLDDDML</sequence>
<dbReference type="EMBL" id="JABXBU010002228">
    <property type="protein sequence ID" value="KAF8770601.1"/>
    <property type="molecule type" value="Genomic_DNA"/>
</dbReference>
<name>A0A8T0ECN9_ARGBR</name>
<evidence type="ECO:0000256" key="6">
    <source>
        <dbReference type="PROSITE-ProRule" id="PRU00152"/>
    </source>
</evidence>
<dbReference type="SUPFAM" id="SSF49723">
    <property type="entry name" value="Lipase/lipooxygenase domain (PLAT/LH2 domain)"/>
    <property type="match status" value="1"/>
</dbReference>
<evidence type="ECO:0000256" key="3">
    <source>
        <dbReference type="ARBA" id="ARBA00022737"/>
    </source>
</evidence>
<dbReference type="Gene3D" id="2.60.40.10">
    <property type="entry name" value="Immunoglobulins"/>
    <property type="match status" value="4"/>
</dbReference>
<keyword evidence="12" id="KW-1185">Reference proteome</keyword>
<feature type="transmembrane region" description="Helical" evidence="8">
    <location>
        <begin position="3202"/>
        <end position="3222"/>
    </location>
</feature>
<feature type="region of interest" description="Disordered" evidence="7">
    <location>
        <begin position="3430"/>
        <end position="3472"/>
    </location>
</feature>
<feature type="domain" description="PKD" evidence="9">
    <location>
        <begin position="1378"/>
        <end position="1430"/>
    </location>
</feature>
<feature type="domain" description="PKD" evidence="9">
    <location>
        <begin position="1298"/>
        <end position="1340"/>
    </location>
</feature>
<dbReference type="InterPro" id="IPR000601">
    <property type="entry name" value="PKD_dom"/>
</dbReference>
<dbReference type="Pfam" id="PF00801">
    <property type="entry name" value="PKD"/>
    <property type="match status" value="4"/>
</dbReference>
<keyword evidence="3" id="KW-0677">Repeat</keyword>
<feature type="transmembrane region" description="Helical" evidence="8">
    <location>
        <begin position="2982"/>
        <end position="3005"/>
    </location>
</feature>
<feature type="domain" description="PKD" evidence="9">
    <location>
        <begin position="985"/>
        <end position="1047"/>
    </location>
</feature>
<dbReference type="SMART" id="SM00089">
    <property type="entry name" value="PKD"/>
    <property type="match status" value="7"/>
</dbReference>
<dbReference type="SUPFAM" id="SSF49299">
    <property type="entry name" value="PKD domain"/>
    <property type="match status" value="5"/>
</dbReference>
<dbReference type="GO" id="GO:0005929">
    <property type="term" value="C:cilium"/>
    <property type="evidence" value="ECO:0007669"/>
    <property type="project" value="UniProtKB-ARBA"/>
</dbReference>
<keyword evidence="4 8" id="KW-1133">Transmembrane helix</keyword>
<organism evidence="11 12">
    <name type="scientific">Argiope bruennichi</name>
    <name type="common">Wasp spider</name>
    <name type="synonym">Aranea bruennichi</name>
    <dbReference type="NCBI Taxonomy" id="94029"/>
    <lineage>
        <taxon>Eukaryota</taxon>
        <taxon>Metazoa</taxon>
        <taxon>Ecdysozoa</taxon>
        <taxon>Arthropoda</taxon>
        <taxon>Chelicerata</taxon>
        <taxon>Arachnida</taxon>
        <taxon>Araneae</taxon>
        <taxon>Araneomorphae</taxon>
        <taxon>Entelegynae</taxon>
        <taxon>Araneoidea</taxon>
        <taxon>Araneidae</taxon>
        <taxon>Argiope</taxon>
    </lineage>
</organism>
<evidence type="ECO:0000256" key="1">
    <source>
        <dbReference type="ARBA" id="ARBA00004141"/>
    </source>
</evidence>